<dbReference type="PANTHER" id="PTHR10612">
    <property type="entry name" value="APOLIPOPROTEIN D"/>
    <property type="match status" value="1"/>
</dbReference>
<dbReference type="PROSITE" id="PS51257">
    <property type="entry name" value="PROKAR_LIPOPROTEIN"/>
    <property type="match status" value="1"/>
</dbReference>
<dbReference type="Gene3D" id="2.40.128.20">
    <property type="match status" value="1"/>
</dbReference>
<feature type="signal peptide" evidence="2">
    <location>
        <begin position="1"/>
        <end position="17"/>
    </location>
</feature>
<dbReference type="InterPro" id="IPR022272">
    <property type="entry name" value="Lipocalin_CS"/>
</dbReference>
<evidence type="ECO:0000256" key="2">
    <source>
        <dbReference type="PIRNR" id="PIRNR036893"/>
    </source>
</evidence>
<feature type="domain" description="Lipocalin/cytosolic fatty-acid binding" evidence="3">
    <location>
        <begin position="37"/>
        <end position="178"/>
    </location>
</feature>
<keyword evidence="2" id="KW-0732">Signal</keyword>
<dbReference type="InterPro" id="IPR002446">
    <property type="entry name" value="Lipocalin_bac"/>
</dbReference>
<dbReference type="CDD" id="cd19438">
    <property type="entry name" value="lipocalin_Blc-like"/>
    <property type="match status" value="1"/>
</dbReference>
<evidence type="ECO:0000259" key="3">
    <source>
        <dbReference type="Pfam" id="PF08212"/>
    </source>
</evidence>
<keyword evidence="2" id="KW-0449">Lipoprotein</keyword>
<dbReference type="EMBL" id="JBEHZE010000001">
    <property type="protein sequence ID" value="MEX6632229.1"/>
    <property type="molecule type" value="Genomic_DNA"/>
</dbReference>
<organism evidence="4 5">
    <name type="scientific">Hyphococcus lacteus</name>
    <dbReference type="NCBI Taxonomy" id="3143536"/>
    <lineage>
        <taxon>Bacteria</taxon>
        <taxon>Pseudomonadati</taxon>
        <taxon>Pseudomonadota</taxon>
        <taxon>Alphaproteobacteria</taxon>
        <taxon>Parvularculales</taxon>
        <taxon>Parvularculaceae</taxon>
        <taxon>Hyphococcus</taxon>
    </lineage>
</organism>
<gene>
    <name evidence="4" type="ORF">ABFZ84_01590</name>
</gene>
<comment type="caution">
    <text evidence="4">The sequence shown here is derived from an EMBL/GenBank/DDBJ whole genome shotgun (WGS) entry which is preliminary data.</text>
</comment>
<dbReference type="PROSITE" id="PS00213">
    <property type="entry name" value="LIPOCALIN"/>
    <property type="match status" value="1"/>
</dbReference>
<dbReference type="PIRSF" id="PIRSF036893">
    <property type="entry name" value="Lipocalin_ApoD"/>
    <property type="match status" value="1"/>
</dbReference>
<evidence type="ECO:0000313" key="5">
    <source>
        <dbReference type="Proteomes" id="UP001560685"/>
    </source>
</evidence>
<keyword evidence="2" id="KW-0446">Lipid-binding</keyword>
<comment type="subunit">
    <text evidence="2">Homodimer.</text>
</comment>
<sequence>MRKSILCALLAPLGLMACQSPPVNRDQSVPLTTVEFVDTERYLGRWYEIARFPNSFEENCEGVTADYDKRNDGLISVVNTCRKGAPDGEEKVANGRARIVDETTNAKLEVSFFGPFWGDYWVIGLADDYSLSLVGEPSGKYLWILSRTPTISDEVRADSLSRLEALGYNIDALYWTKQPPG</sequence>
<comment type="subcellular location">
    <subcellularLocation>
        <location evidence="2">Cell outer membrane</location>
    </subcellularLocation>
</comment>
<name>A0ABV3Z0B6_9PROT</name>
<keyword evidence="5" id="KW-1185">Reference proteome</keyword>
<evidence type="ECO:0000313" key="4">
    <source>
        <dbReference type="EMBL" id="MEX6632229.1"/>
    </source>
</evidence>
<dbReference type="PRINTS" id="PR01171">
    <property type="entry name" value="BCTLIPOCALIN"/>
</dbReference>
<dbReference type="PANTHER" id="PTHR10612:SF34">
    <property type="entry name" value="APOLIPOPROTEIN D"/>
    <property type="match status" value="1"/>
</dbReference>
<dbReference type="InterPro" id="IPR000566">
    <property type="entry name" value="Lipocln_cytosolic_FA-bd_dom"/>
</dbReference>
<keyword evidence="2" id="KW-0472">Membrane</keyword>
<dbReference type="InterPro" id="IPR047202">
    <property type="entry name" value="Lipocalin_Blc-like_dom"/>
</dbReference>
<evidence type="ECO:0000256" key="1">
    <source>
        <dbReference type="ARBA" id="ARBA00006889"/>
    </source>
</evidence>
<comment type="function">
    <text evidence="2">Involved in the storage or transport of lipids necessary for membrane maintenance under stressful conditions. Displays a binding preference for lysophospholipids.</text>
</comment>
<dbReference type="InterPro" id="IPR012674">
    <property type="entry name" value="Calycin"/>
</dbReference>
<protein>
    <recommendedName>
        <fullName evidence="2">Outer membrane lipoprotein Blc</fullName>
    </recommendedName>
</protein>
<dbReference type="Pfam" id="PF08212">
    <property type="entry name" value="Lipocalin_2"/>
    <property type="match status" value="1"/>
</dbReference>
<dbReference type="InterPro" id="IPR022271">
    <property type="entry name" value="Lipocalin_ApoD"/>
</dbReference>
<dbReference type="Proteomes" id="UP001560685">
    <property type="component" value="Unassembled WGS sequence"/>
</dbReference>
<reference evidence="4 5" key="1">
    <citation type="submission" date="2024-05" db="EMBL/GenBank/DDBJ databases">
        <title>Three bacterial strains, DH-69, EH-24, and ECK-19 isolated from coastal sediments.</title>
        <authorList>
            <person name="Ye Y.-Q."/>
            <person name="Du Z.-J."/>
        </authorList>
    </citation>
    <scope>NUCLEOTIDE SEQUENCE [LARGE SCALE GENOMIC DNA]</scope>
    <source>
        <strain evidence="4 5">ECK-19</strain>
    </source>
</reference>
<comment type="similarity">
    <text evidence="1 2">Belongs to the calycin superfamily. Lipocalin family.</text>
</comment>
<keyword evidence="2" id="KW-0998">Cell outer membrane</keyword>
<feature type="chain" id="PRO_5045016964" description="Outer membrane lipoprotein Blc" evidence="2">
    <location>
        <begin position="18"/>
        <end position="181"/>
    </location>
</feature>
<dbReference type="RefSeq" id="WP_369312096.1">
    <property type="nucleotide sequence ID" value="NZ_JBEHZE010000001.1"/>
</dbReference>
<proteinExistence type="inferred from homology"/>
<dbReference type="SUPFAM" id="SSF50814">
    <property type="entry name" value="Lipocalins"/>
    <property type="match status" value="1"/>
</dbReference>
<accession>A0ABV3Z0B6</accession>